<dbReference type="AlphaFoldDB" id="X1VVW7"/>
<feature type="non-terminal residue" evidence="1">
    <location>
        <position position="1"/>
    </location>
</feature>
<organism evidence="1">
    <name type="scientific">marine sediment metagenome</name>
    <dbReference type="NCBI Taxonomy" id="412755"/>
    <lineage>
        <taxon>unclassified sequences</taxon>
        <taxon>metagenomes</taxon>
        <taxon>ecological metagenomes</taxon>
    </lineage>
</organism>
<evidence type="ECO:0008006" key="2">
    <source>
        <dbReference type="Google" id="ProtNLM"/>
    </source>
</evidence>
<sequence>PRGNSTLLIINSPWEKINDELDVECALLDMLIQKWSPEQAQVILYNMEGLTQVEMASKIGISQKAIADRLKNAGGNSVGLLCKRYESLIKNNISPVTINDYI</sequence>
<evidence type="ECO:0000313" key="1">
    <source>
        <dbReference type="EMBL" id="GAJ14950.1"/>
    </source>
</evidence>
<dbReference type="EMBL" id="BARW01026054">
    <property type="protein sequence ID" value="GAJ14950.1"/>
    <property type="molecule type" value="Genomic_DNA"/>
</dbReference>
<gene>
    <name evidence="1" type="ORF">S12H4_42554</name>
</gene>
<name>X1VVW7_9ZZZZ</name>
<protein>
    <recommendedName>
        <fullName evidence="2">HTH cro/C1-type domain-containing protein</fullName>
    </recommendedName>
</protein>
<accession>X1VVW7</accession>
<comment type="caution">
    <text evidence="1">The sequence shown here is derived from an EMBL/GenBank/DDBJ whole genome shotgun (WGS) entry which is preliminary data.</text>
</comment>
<reference evidence="1" key="1">
    <citation type="journal article" date="2014" name="Front. Microbiol.">
        <title>High frequency of phylogenetically diverse reductive dehalogenase-homologous genes in deep subseafloor sedimentary metagenomes.</title>
        <authorList>
            <person name="Kawai M."/>
            <person name="Futagami T."/>
            <person name="Toyoda A."/>
            <person name="Takaki Y."/>
            <person name="Nishi S."/>
            <person name="Hori S."/>
            <person name="Arai W."/>
            <person name="Tsubouchi T."/>
            <person name="Morono Y."/>
            <person name="Uchiyama I."/>
            <person name="Ito T."/>
            <person name="Fujiyama A."/>
            <person name="Inagaki F."/>
            <person name="Takami H."/>
        </authorList>
    </citation>
    <scope>NUCLEOTIDE SEQUENCE</scope>
    <source>
        <strain evidence="1">Expedition CK06-06</strain>
    </source>
</reference>
<proteinExistence type="predicted"/>